<feature type="chain" id="PRO_5045611990" evidence="2">
    <location>
        <begin position="21"/>
        <end position="343"/>
    </location>
</feature>
<protein>
    <submittedName>
        <fullName evidence="4">T9SS type A sorting domain-containing protein</fullName>
    </submittedName>
</protein>
<evidence type="ECO:0000256" key="2">
    <source>
        <dbReference type="SAM" id="SignalP"/>
    </source>
</evidence>
<dbReference type="InterPro" id="IPR026444">
    <property type="entry name" value="Secre_tail"/>
</dbReference>
<proteinExistence type="predicted"/>
<dbReference type="Pfam" id="PF18962">
    <property type="entry name" value="Por_Secre_tail"/>
    <property type="match status" value="1"/>
</dbReference>
<gene>
    <name evidence="4" type="ORF">ACFFUU_05210</name>
</gene>
<organism evidence="4 5">
    <name type="scientific">Flavobacterium paronense</name>
    <dbReference type="NCBI Taxonomy" id="1392775"/>
    <lineage>
        <taxon>Bacteria</taxon>
        <taxon>Pseudomonadati</taxon>
        <taxon>Bacteroidota</taxon>
        <taxon>Flavobacteriia</taxon>
        <taxon>Flavobacteriales</taxon>
        <taxon>Flavobacteriaceae</taxon>
        <taxon>Flavobacterium</taxon>
    </lineage>
</organism>
<evidence type="ECO:0000313" key="5">
    <source>
        <dbReference type="Proteomes" id="UP001589576"/>
    </source>
</evidence>
<evidence type="ECO:0000256" key="1">
    <source>
        <dbReference type="ARBA" id="ARBA00022729"/>
    </source>
</evidence>
<evidence type="ECO:0000313" key="4">
    <source>
        <dbReference type="EMBL" id="MFB9088992.1"/>
    </source>
</evidence>
<keyword evidence="1 2" id="KW-0732">Signal</keyword>
<evidence type="ECO:0000259" key="3">
    <source>
        <dbReference type="Pfam" id="PF18962"/>
    </source>
</evidence>
<feature type="signal peptide" evidence="2">
    <location>
        <begin position="1"/>
        <end position="20"/>
    </location>
</feature>
<feature type="domain" description="Secretion system C-terminal sorting" evidence="3">
    <location>
        <begin position="273"/>
        <end position="341"/>
    </location>
</feature>
<sequence length="343" mass="36302">MKIKLLLSLLVTANIGFAQHQINSFYNSNGFVSTAVTNPNALSHGSGGIDQTWTFAGFLSLGTSTYTNVAPTSTESSTYPGTNNVIVTSSTQGATTTEGRMFTKNTAATVSITGLNSTGLTINFNGGSNGAGNATLGAFPMVYPFTNTDNNVSGNYVYGTNSGTFSGTLTTTVDGYGVLNLPDYSYSGNVTRLKTVLSVTLYLSIFPVGTASQTTYAYYEPTDPTNNFKLRSLNTVVVASAAGINQNDTTIEIGTMPVLGNAHNTLESVWVKNPVETTIEINTSSTIDNATISVTDMLGKTIYQAKNETINGTFEIPVSLTKGIYLITIESESRSIKKKIVKS</sequence>
<dbReference type="Proteomes" id="UP001589576">
    <property type="component" value="Unassembled WGS sequence"/>
</dbReference>
<comment type="caution">
    <text evidence="4">The sequence shown here is derived from an EMBL/GenBank/DDBJ whole genome shotgun (WGS) entry which is preliminary data.</text>
</comment>
<reference evidence="4 5" key="1">
    <citation type="submission" date="2024-09" db="EMBL/GenBank/DDBJ databases">
        <authorList>
            <person name="Sun Q."/>
            <person name="Mori K."/>
        </authorList>
    </citation>
    <scope>NUCLEOTIDE SEQUENCE [LARGE SCALE GENOMIC DNA]</scope>
    <source>
        <strain evidence="4 5">CECT 8460</strain>
    </source>
</reference>
<dbReference type="RefSeq" id="WP_290284257.1">
    <property type="nucleotide sequence ID" value="NZ_JAUFQN010000019.1"/>
</dbReference>
<keyword evidence="5" id="KW-1185">Reference proteome</keyword>
<dbReference type="EMBL" id="JBHMFB010000012">
    <property type="protein sequence ID" value="MFB9088992.1"/>
    <property type="molecule type" value="Genomic_DNA"/>
</dbReference>
<name>A0ABV5GCZ5_9FLAO</name>
<dbReference type="NCBIfam" id="TIGR04183">
    <property type="entry name" value="Por_Secre_tail"/>
    <property type="match status" value="1"/>
</dbReference>
<accession>A0ABV5GCZ5</accession>